<feature type="domain" description="KIB1-4 beta-propeller" evidence="1">
    <location>
        <begin position="49"/>
        <end position="277"/>
    </location>
</feature>
<evidence type="ECO:0000313" key="2">
    <source>
        <dbReference type="EMBL" id="KAK9068533.1"/>
    </source>
</evidence>
<dbReference type="Pfam" id="PF03478">
    <property type="entry name" value="Beta-prop_KIB1-4"/>
    <property type="match status" value="2"/>
</dbReference>
<dbReference type="InterPro" id="IPR005174">
    <property type="entry name" value="KIB1-4_b-propeller"/>
</dbReference>
<organism evidence="2 3">
    <name type="scientific">Deinandra increscens subsp. villosa</name>
    <dbReference type="NCBI Taxonomy" id="3103831"/>
    <lineage>
        <taxon>Eukaryota</taxon>
        <taxon>Viridiplantae</taxon>
        <taxon>Streptophyta</taxon>
        <taxon>Embryophyta</taxon>
        <taxon>Tracheophyta</taxon>
        <taxon>Spermatophyta</taxon>
        <taxon>Magnoliopsida</taxon>
        <taxon>eudicotyledons</taxon>
        <taxon>Gunneridae</taxon>
        <taxon>Pentapetalae</taxon>
        <taxon>asterids</taxon>
        <taxon>campanulids</taxon>
        <taxon>Asterales</taxon>
        <taxon>Asteraceae</taxon>
        <taxon>Asteroideae</taxon>
        <taxon>Heliantheae alliance</taxon>
        <taxon>Madieae</taxon>
        <taxon>Madiinae</taxon>
        <taxon>Deinandra</taxon>
    </lineage>
</organism>
<dbReference type="SUPFAM" id="SSF82171">
    <property type="entry name" value="DPP6 N-terminal domain-like"/>
    <property type="match status" value="1"/>
</dbReference>
<feature type="domain" description="KIB1-4 beta-propeller" evidence="1">
    <location>
        <begin position="445"/>
        <end position="679"/>
    </location>
</feature>
<gene>
    <name evidence="2" type="ORF">SSX86_012648</name>
</gene>
<protein>
    <recommendedName>
        <fullName evidence="1">KIB1-4 beta-propeller domain-containing protein</fullName>
    </recommendedName>
</protein>
<dbReference type="EMBL" id="JBCNJP010000014">
    <property type="protein sequence ID" value="KAK9068533.1"/>
    <property type="molecule type" value="Genomic_DNA"/>
</dbReference>
<comment type="caution">
    <text evidence="2">The sequence shown here is derived from an EMBL/GenBank/DDBJ whole genome shotgun (WGS) entry which is preliminary data.</text>
</comment>
<dbReference type="AlphaFoldDB" id="A0AAP0GYZ6"/>
<evidence type="ECO:0000259" key="1">
    <source>
        <dbReference type="Pfam" id="PF03478"/>
    </source>
</evidence>
<reference evidence="2 3" key="1">
    <citation type="submission" date="2024-04" db="EMBL/GenBank/DDBJ databases">
        <title>The reference genome of an endangered Asteraceae, Deinandra increscens subsp. villosa, native to the Central Coast of California.</title>
        <authorList>
            <person name="Guilliams M."/>
            <person name="Hasenstab-Lehman K."/>
            <person name="Meyer R."/>
            <person name="Mcevoy S."/>
        </authorList>
    </citation>
    <scope>NUCLEOTIDE SEQUENCE [LARGE SCALE GENOMIC DNA]</scope>
    <source>
        <tissue evidence="2">Leaf</tissue>
    </source>
</reference>
<name>A0AAP0GYZ6_9ASTR</name>
<keyword evidence="3" id="KW-1185">Reference proteome</keyword>
<sequence>MDQKLQISSCLVCDRLLPLVARFPWLQVAQSEEVGGDQILYNKNDRLSYYPCRIPVLTGRRIRGCFHGWVILSTHPENVMWLLWNPVTNKAIHLPPMVLENGHSESITDCCLPSPPDDIGSVLLLNRPEHCSFVFCRLDRKRKRLRWTEMAYDRQLKSMSGQDGFLRSLTCCNGKVYALHSSVLYSNLIQVEIVVKNEEVVITLLPFVNAPNMFFNGYFTMEPILKGCKELFYINVGVSETMRTFTDVWLFRLDMTSMIWEKLEDLNDAIYFVDLAHHCWFFYRPTISSEVGGYIHIFSQTDKVISSYNIIDNTVSLSSMPCLVSSNNVPLWECRAEEEGTKDEIVTGDYELVDVSSTKNSPLVNIPIDVLKMIMELCLGVEYLNFRATCKRCQLAAPLIRWSNEASISRLQTYSLASPWLVVFDRHRGIITFTDPMFGDKYFKKTPQEFIGDVRIRYSRHGWLLVCNLSHEPLSVMLFNPFTNDIRELPHPLMGNITNVCFSDPPTSQDFLVVGFIPEEKTYIYISKINTECWQRVLGFFPVDTGEIVPRSISFPTPCDRRVVYALEAGGRLDLYRWHDRDRFWEVIAEAPQDCSSAAQCFLVKCDKHCFILVRMDEYGELVEVFKLNQTTQEWEKLECLGRHMIYICGATCLCMEAKTPEMENKIYFPRLHSKNGKIIFYSLETRRFHTFNGRKVEEESFRDFLGTKYILNPHAWIEPSWC</sequence>
<accession>A0AAP0GYZ6</accession>
<dbReference type="PANTHER" id="PTHR33127">
    <property type="entry name" value="TRANSMEMBRANE PROTEIN"/>
    <property type="match status" value="1"/>
</dbReference>
<proteinExistence type="predicted"/>
<dbReference type="Proteomes" id="UP001408789">
    <property type="component" value="Unassembled WGS sequence"/>
</dbReference>
<evidence type="ECO:0000313" key="3">
    <source>
        <dbReference type="Proteomes" id="UP001408789"/>
    </source>
</evidence>
<dbReference type="PANTHER" id="PTHR33127:SF5">
    <property type="entry name" value="TRANSMEMBRANE PROTEIN"/>
    <property type="match status" value="1"/>
</dbReference>